<keyword evidence="1" id="KW-1133">Transmembrane helix</keyword>
<evidence type="ECO:0000313" key="2">
    <source>
        <dbReference type="EMBL" id="CUV66173.1"/>
    </source>
</evidence>
<dbReference type="EMBL" id="FAXN01000069">
    <property type="protein sequence ID" value="CUV66173.1"/>
    <property type="molecule type" value="Genomic_DNA"/>
</dbReference>
<organism evidence="2">
    <name type="scientific">Sulfurovum sp. enrichment culture clone C5</name>
    <dbReference type="NCBI Taxonomy" id="497650"/>
    <lineage>
        <taxon>Bacteria</taxon>
        <taxon>Pseudomonadati</taxon>
        <taxon>Campylobacterota</taxon>
        <taxon>Epsilonproteobacteria</taxon>
        <taxon>Campylobacterales</taxon>
        <taxon>Sulfurovaceae</taxon>
        <taxon>Sulfurovum</taxon>
        <taxon>environmental samples</taxon>
    </lineage>
</organism>
<accession>A0A0S4XPL1</accession>
<gene>
    <name evidence="2" type="ORF">BN3087_660003</name>
</gene>
<dbReference type="AlphaFoldDB" id="A0A0S4XPL1"/>
<reference evidence="2" key="1">
    <citation type="submission" date="2015-11" db="EMBL/GenBank/DDBJ databases">
        <authorList>
            <person name="Zhang Y."/>
            <person name="Guo Z."/>
        </authorList>
    </citation>
    <scope>NUCLEOTIDE SEQUENCE</scope>
    <source>
        <strain evidence="2">BN30871</strain>
    </source>
</reference>
<feature type="transmembrane region" description="Helical" evidence="1">
    <location>
        <begin position="12"/>
        <end position="31"/>
    </location>
</feature>
<keyword evidence="1" id="KW-0812">Transmembrane</keyword>
<name>A0A0S4XPL1_9BACT</name>
<keyword evidence="1" id="KW-0472">Membrane</keyword>
<proteinExistence type="predicted"/>
<sequence length="56" mass="6480">MLGQQFLKSIFMLKGVALFELIGPFMLILLMQHPDNIINDDRVMSVILLFITYSFC</sequence>
<protein>
    <submittedName>
        <fullName evidence="2">Uncharacterized protein</fullName>
    </submittedName>
</protein>
<evidence type="ECO:0000256" key="1">
    <source>
        <dbReference type="SAM" id="Phobius"/>
    </source>
</evidence>